<dbReference type="RefSeq" id="WP_157287832.1">
    <property type="nucleotide sequence ID" value="NZ_CP014504.1"/>
</dbReference>
<dbReference type="OrthoDB" id="960108at2"/>
<proteinExistence type="predicted"/>
<protein>
    <submittedName>
        <fullName evidence="1">Uncharacterized protein</fullName>
    </submittedName>
</protein>
<reference evidence="1 2" key="1">
    <citation type="submission" date="2016-03" db="EMBL/GenBank/DDBJ databases">
        <title>Complete genome sequence of Pedobacter cryoconitis PAMC 27485.</title>
        <authorList>
            <person name="Lee J."/>
            <person name="Kim O.-S."/>
        </authorList>
    </citation>
    <scope>NUCLEOTIDE SEQUENCE [LARGE SCALE GENOMIC DNA]</scope>
    <source>
        <strain evidence="1 2">PAMC 27485</strain>
    </source>
</reference>
<dbReference type="Proteomes" id="UP000071561">
    <property type="component" value="Chromosome"/>
</dbReference>
<dbReference type="EMBL" id="CP014504">
    <property type="protein sequence ID" value="AMP98926.1"/>
    <property type="molecule type" value="Genomic_DNA"/>
</dbReference>
<evidence type="ECO:0000313" key="1">
    <source>
        <dbReference type="EMBL" id="AMP98926.1"/>
    </source>
</evidence>
<dbReference type="KEGG" id="pcm:AY601_2020"/>
<gene>
    <name evidence="1" type="ORF">AY601_2020</name>
</gene>
<organism evidence="1 2">
    <name type="scientific">Pedobacter cryoconitis</name>
    <dbReference type="NCBI Taxonomy" id="188932"/>
    <lineage>
        <taxon>Bacteria</taxon>
        <taxon>Pseudomonadati</taxon>
        <taxon>Bacteroidota</taxon>
        <taxon>Sphingobacteriia</taxon>
        <taxon>Sphingobacteriales</taxon>
        <taxon>Sphingobacteriaceae</taxon>
        <taxon>Pedobacter</taxon>
    </lineage>
</organism>
<name>A0A127VC50_9SPHI</name>
<dbReference type="AlphaFoldDB" id="A0A127VC50"/>
<accession>A0A127VC50</accession>
<dbReference type="NCBIfam" id="NF047593">
    <property type="entry name" value="IS66_ISAeme5_TnpA"/>
    <property type="match status" value="1"/>
</dbReference>
<sequence length="100" mass="11368">MDTTRNNLHAQMYAHYCNWEASGQSQIGYCNSEGLSFFKFNYWVRKLRSEAKPITPSASGFVAVEVAPSGMPIFEISHKNGHRISFYQTIEVSFIKELLG</sequence>
<dbReference type="PATRIC" id="fig|188932.3.peg.2117"/>
<evidence type="ECO:0000313" key="2">
    <source>
        <dbReference type="Proteomes" id="UP000071561"/>
    </source>
</evidence>
<keyword evidence="2" id="KW-1185">Reference proteome</keyword>